<dbReference type="PANTHER" id="PTHR14187">
    <property type="entry name" value="ALPHA KINASE/ELONGATION FACTOR 2 KINASE"/>
    <property type="match status" value="1"/>
</dbReference>
<feature type="non-terminal residue" evidence="1">
    <location>
        <position position="508"/>
    </location>
</feature>
<evidence type="ECO:0000313" key="2">
    <source>
        <dbReference type="EnsemblMetazoa" id="CapteP43069"/>
    </source>
</evidence>
<protein>
    <submittedName>
        <fullName evidence="1 2">Uncharacterized protein</fullName>
    </submittedName>
</protein>
<dbReference type="PANTHER" id="PTHR14187:SF5">
    <property type="entry name" value="HEAT SHOCK 70 KDA PROTEIN 12A"/>
    <property type="match status" value="1"/>
</dbReference>
<dbReference type="Proteomes" id="UP000014760">
    <property type="component" value="Unassembled WGS sequence"/>
</dbReference>
<sequence>YELSAALDIGTTFSGYAYSFKGHERDIEGCKNWGANMSVSNHKTPTAVLVNKDGKLEAFGYEAQERYKSLEEDEIQMYSLYERFKMQLEHTEKMNRDSLSMASDQSSLPLMDIFTMTIRYLKDHLLESVNKSHGRSVDSKKIRWVITVPAIWSDAAKQFMREAASKAGVRDINRPMQLIIALEPEVAGLYVVSKYQTRFVQTSRISKRETDAFRLGDEYVVMDCGGNVRMLTTEFLISPGGTIDTTCYKIKSNQMSTIRQESPVDWLQLMITFDHKKKTIQNKGSDRLNIEIPYCMHEIAWEVTERKLTDIVNNQRIPGVRCNKRMLTIDHDIIQDLFRKPVQGIVDHMRKLMRSPKLKNVSVILMVGGFSESPILQVAVKEAFGRKVKVLIPDDASLCVLYGAVAFGHNPNIVTSRIARMTYGDRICETYDPRKHGEDKRRVQVIDKIEKQTKIMRIFVKRGELVKVGQVKEFATVPVRVDQKTLDHYLYCTEKSDVEYVDEEGVEQ</sequence>
<dbReference type="EMBL" id="AMQN01008428">
    <property type="status" value="NOT_ANNOTATED_CDS"/>
    <property type="molecule type" value="Genomic_DNA"/>
</dbReference>
<reference evidence="1 3" key="2">
    <citation type="journal article" date="2013" name="Nature">
        <title>Insights into bilaterian evolution from three spiralian genomes.</title>
        <authorList>
            <person name="Simakov O."/>
            <person name="Marletaz F."/>
            <person name="Cho S.J."/>
            <person name="Edsinger-Gonzales E."/>
            <person name="Havlak P."/>
            <person name="Hellsten U."/>
            <person name="Kuo D.H."/>
            <person name="Larsson T."/>
            <person name="Lv J."/>
            <person name="Arendt D."/>
            <person name="Savage R."/>
            <person name="Osoegawa K."/>
            <person name="de Jong P."/>
            <person name="Grimwood J."/>
            <person name="Chapman J.A."/>
            <person name="Shapiro H."/>
            <person name="Aerts A."/>
            <person name="Otillar R.P."/>
            <person name="Terry A.Y."/>
            <person name="Boore J.L."/>
            <person name="Grigoriev I.V."/>
            <person name="Lindberg D.R."/>
            <person name="Seaver E.C."/>
            <person name="Weisblat D.A."/>
            <person name="Putnam N.H."/>
            <person name="Rokhsar D.S."/>
        </authorList>
    </citation>
    <scope>NUCLEOTIDE SEQUENCE</scope>
    <source>
        <strain evidence="1 3">I ESC-2004</strain>
    </source>
</reference>
<name>R7UAW3_CAPTE</name>
<evidence type="ECO:0000313" key="1">
    <source>
        <dbReference type="EMBL" id="ELU03485.1"/>
    </source>
</evidence>
<dbReference type="OrthoDB" id="6127299at2759"/>
<organism evidence="1">
    <name type="scientific">Capitella teleta</name>
    <name type="common">Polychaete worm</name>
    <dbReference type="NCBI Taxonomy" id="283909"/>
    <lineage>
        <taxon>Eukaryota</taxon>
        <taxon>Metazoa</taxon>
        <taxon>Spiralia</taxon>
        <taxon>Lophotrochozoa</taxon>
        <taxon>Annelida</taxon>
        <taxon>Polychaeta</taxon>
        <taxon>Sedentaria</taxon>
        <taxon>Scolecida</taxon>
        <taxon>Capitellidae</taxon>
        <taxon>Capitella</taxon>
    </lineage>
</organism>
<accession>R7UAW3</accession>
<dbReference type="InterPro" id="IPR043129">
    <property type="entry name" value="ATPase_NBD"/>
</dbReference>
<dbReference type="EnsemblMetazoa" id="CapteT43069">
    <property type="protein sequence ID" value="CapteP43069"/>
    <property type="gene ID" value="CapteG43069"/>
</dbReference>
<reference evidence="2" key="3">
    <citation type="submission" date="2015-06" db="UniProtKB">
        <authorList>
            <consortium name="EnsemblMetazoa"/>
        </authorList>
    </citation>
    <scope>IDENTIFICATION</scope>
</reference>
<proteinExistence type="predicted"/>
<dbReference type="HOGENOM" id="CLU_009958_5_3_1"/>
<dbReference type="SUPFAM" id="SSF53067">
    <property type="entry name" value="Actin-like ATPase domain"/>
    <property type="match status" value="2"/>
</dbReference>
<dbReference type="OMA" id="IVREYEC"/>
<dbReference type="AlphaFoldDB" id="R7UAW3"/>
<dbReference type="Gene3D" id="3.90.640.10">
    <property type="entry name" value="Actin, Chain A, domain 4"/>
    <property type="match status" value="1"/>
</dbReference>
<feature type="non-terminal residue" evidence="1">
    <location>
        <position position="1"/>
    </location>
</feature>
<dbReference type="Gene3D" id="3.30.420.40">
    <property type="match status" value="2"/>
</dbReference>
<reference evidence="3" key="1">
    <citation type="submission" date="2012-12" db="EMBL/GenBank/DDBJ databases">
        <authorList>
            <person name="Hellsten U."/>
            <person name="Grimwood J."/>
            <person name="Chapman J.A."/>
            <person name="Shapiro H."/>
            <person name="Aerts A."/>
            <person name="Otillar R.P."/>
            <person name="Terry A.Y."/>
            <person name="Boore J.L."/>
            <person name="Simakov O."/>
            <person name="Marletaz F."/>
            <person name="Cho S.-J."/>
            <person name="Edsinger-Gonzales E."/>
            <person name="Havlak P."/>
            <person name="Kuo D.-H."/>
            <person name="Larsson T."/>
            <person name="Lv J."/>
            <person name="Arendt D."/>
            <person name="Savage R."/>
            <person name="Osoegawa K."/>
            <person name="de Jong P."/>
            <person name="Lindberg D.R."/>
            <person name="Seaver E.C."/>
            <person name="Weisblat D.A."/>
            <person name="Putnam N.H."/>
            <person name="Grigoriev I.V."/>
            <person name="Rokhsar D.S."/>
        </authorList>
    </citation>
    <scope>NUCLEOTIDE SEQUENCE</scope>
    <source>
        <strain evidence="3">I ESC-2004</strain>
    </source>
</reference>
<keyword evidence="3" id="KW-1185">Reference proteome</keyword>
<dbReference type="STRING" id="283909.R7UAW3"/>
<dbReference type="EMBL" id="KB303112">
    <property type="protein sequence ID" value="ELU03485.1"/>
    <property type="molecule type" value="Genomic_DNA"/>
</dbReference>
<dbReference type="PRINTS" id="PR00301">
    <property type="entry name" value="HEATSHOCK70"/>
</dbReference>
<dbReference type="CDD" id="cd10229">
    <property type="entry name" value="ASKHA_NBD_HSP70_HSPA12"/>
    <property type="match status" value="1"/>
</dbReference>
<evidence type="ECO:0000313" key="3">
    <source>
        <dbReference type="Proteomes" id="UP000014760"/>
    </source>
</evidence>
<gene>
    <name evidence="1" type="ORF">CAPTEDRAFT_43069</name>
</gene>